<dbReference type="AlphaFoldDB" id="A0A242W9N2"/>
<evidence type="ECO:0000313" key="3">
    <source>
        <dbReference type="Proteomes" id="UP000195152"/>
    </source>
</evidence>
<dbReference type="RefSeq" id="WP_086401261.1">
    <property type="nucleotide sequence ID" value="NZ_NFCF01000072.1"/>
</dbReference>
<gene>
    <name evidence="2" type="ORF">BK699_11645</name>
</gene>
<name>A0A242W9N2_BACTU</name>
<feature type="transmembrane region" description="Helical" evidence="1">
    <location>
        <begin position="114"/>
        <end position="135"/>
    </location>
</feature>
<evidence type="ECO:0000256" key="1">
    <source>
        <dbReference type="SAM" id="Phobius"/>
    </source>
</evidence>
<protein>
    <submittedName>
        <fullName evidence="2">Uncharacterized protein</fullName>
    </submittedName>
</protein>
<evidence type="ECO:0000313" key="2">
    <source>
        <dbReference type="EMBL" id="OTW49380.1"/>
    </source>
</evidence>
<reference evidence="2 3" key="1">
    <citation type="submission" date="2016-10" db="EMBL/GenBank/DDBJ databases">
        <title>Comparative genomics of Bacillus thuringiensis reveals a path to pathogens against multiple invertebrate hosts.</title>
        <authorList>
            <person name="Zheng J."/>
            <person name="Gao Q."/>
            <person name="Liu H."/>
            <person name="Peng D."/>
            <person name="Ruan L."/>
            <person name="Sun M."/>
        </authorList>
    </citation>
    <scope>NUCLEOTIDE SEQUENCE [LARGE SCALE GENOMIC DNA]</scope>
    <source>
        <strain evidence="2">BGSC 4AC1</strain>
    </source>
</reference>
<accession>A0A242W9N2</accession>
<dbReference type="Proteomes" id="UP000195152">
    <property type="component" value="Unassembled WGS sequence"/>
</dbReference>
<keyword evidence="1" id="KW-1133">Transmembrane helix</keyword>
<dbReference type="EMBL" id="NFCF01000072">
    <property type="protein sequence ID" value="OTW49380.1"/>
    <property type="molecule type" value="Genomic_DNA"/>
</dbReference>
<proteinExistence type="predicted"/>
<feature type="transmembrane region" description="Helical" evidence="1">
    <location>
        <begin position="89"/>
        <end position="108"/>
    </location>
</feature>
<organism evidence="2 3">
    <name type="scientific">Bacillus thuringiensis serovar mexicanensis</name>
    <dbReference type="NCBI Taxonomy" id="180868"/>
    <lineage>
        <taxon>Bacteria</taxon>
        <taxon>Bacillati</taxon>
        <taxon>Bacillota</taxon>
        <taxon>Bacilli</taxon>
        <taxon>Bacillales</taxon>
        <taxon>Bacillaceae</taxon>
        <taxon>Bacillus</taxon>
        <taxon>Bacillus cereus group</taxon>
    </lineage>
</organism>
<keyword evidence="1" id="KW-0472">Membrane</keyword>
<sequence>MAYMFIKTIYNVNLLTLVQPLWDNISKDLLFTVVALLLSLECYKRYQSQKFLEYVSNIKYNYEHPTKVIESRKLWIENRLESLRLKLDILLKYSIFIPIILLFSKDLIIKYTDISLNTYFIILIVTIVIFAVWIIKIYKQFTTTRRNLTKYDSELLWINNPGLFTRKYKEPERKMAIEPPAKSLEQEMSEMGFEGRLSPRFLKRTKQQLEE</sequence>
<comment type="caution">
    <text evidence="2">The sequence shown here is derived from an EMBL/GenBank/DDBJ whole genome shotgun (WGS) entry which is preliminary data.</text>
</comment>
<keyword evidence="1" id="KW-0812">Transmembrane</keyword>